<name>A0A873WS04_9CAUD</name>
<dbReference type="Proteomes" id="UP000662885">
    <property type="component" value="Segment"/>
</dbReference>
<dbReference type="EMBL" id="MW057856">
    <property type="protein sequence ID" value="QPB12098.1"/>
    <property type="molecule type" value="Genomic_DNA"/>
</dbReference>
<accession>A0A873WS04</accession>
<protein>
    <submittedName>
        <fullName evidence="1">Uncharacterized protein</fullName>
    </submittedName>
</protein>
<evidence type="ECO:0000313" key="2">
    <source>
        <dbReference type="Proteomes" id="UP000662885"/>
    </source>
</evidence>
<dbReference type="RefSeq" id="YP_010675239.1">
    <property type="nucleotide sequence ID" value="NC_071000.1"/>
</dbReference>
<organism evidence="1 2">
    <name type="scientific">Providencia phage PSTCR4</name>
    <dbReference type="NCBI Taxonomy" id="2783546"/>
    <lineage>
        <taxon>Viruses</taxon>
        <taxon>Duplodnaviria</taxon>
        <taxon>Heunggongvirae</taxon>
        <taxon>Uroviricota</taxon>
        <taxon>Caudoviricetes</taxon>
        <taxon>Craquatrovirus</taxon>
        <taxon>Craquatrovirus PSTCR4</taxon>
    </lineage>
</organism>
<dbReference type="KEGG" id="vg:77951561"/>
<keyword evidence="2" id="KW-1185">Reference proteome</keyword>
<sequence length="68" mass="7791">METLIKNAKKEIISSNEEFGYVADDLEIAAGIWYGYLTAQQRLEIMKKYNITKSVKDAYKAVAKIMNK</sequence>
<proteinExistence type="predicted"/>
<reference evidence="1" key="1">
    <citation type="submission" date="2020-10" db="EMBL/GenBank/DDBJ databases">
        <title>Novel bacteriophages targeting Providencia spp. as potential agents for phage therapy.</title>
        <authorList>
            <person name="Rakov C."/>
            <person name="Alkalay-Oren S."/>
            <person name="Coppenhagen-Glazer S."/>
            <person name="Hazan R."/>
        </authorList>
    </citation>
    <scope>NUCLEOTIDE SEQUENCE</scope>
</reference>
<evidence type="ECO:0000313" key="1">
    <source>
        <dbReference type="EMBL" id="QPB12098.1"/>
    </source>
</evidence>
<dbReference type="GeneID" id="77951561"/>